<evidence type="ECO:0000256" key="4">
    <source>
        <dbReference type="ARBA" id="ARBA00023239"/>
    </source>
</evidence>
<keyword evidence="4 9" id="KW-0456">Lyase</keyword>
<dbReference type="Gene3D" id="3.40.50.10090">
    <property type="match status" value="2"/>
</dbReference>
<evidence type="ECO:0000313" key="11">
    <source>
        <dbReference type="EMBL" id="OOS24034.1"/>
    </source>
</evidence>
<dbReference type="Pfam" id="PF02602">
    <property type="entry name" value="HEM4"/>
    <property type="match status" value="1"/>
</dbReference>
<name>A0A1T0CNY6_9GAMM</name>
<sequence length="266" mass="29647">MPTPLPILINTRPTHRGDAIRQMTGVTVVDLPLLEIRSLSISECEQAMMMQFCQGAYDALVITSVESARRALDYLHTQQIDLPIHQPNTPIIAVGTATAQVMQAYGFDVILPQTTNNEGMLALPQIKRLSTHDRVLIWRGIGGRRLLHDTLTAKGVHIDAIEWYERATPPDLLDNFTAILPTLPNHAHVIISSEMAYQAWASLPHAETRYHYLALGERLARIIRAHEPTAIISMIDDLSTQAVGRAIDAAQAFDTDHQTLFIQPDR</sequence>
<dbReference type="InterPro" id="IPR003754">
    <property type="entry name" value="4pyrrol_synth_uPrphyn_synth"/>
</dbReference>
<evidence type="ECO:0000256" key="9">
    <source>
        <dbReference type="RuleBase" id="RU366031"/>
    </source>
</evidence>
<dbReference type="InterPro" id="IPR036108">
    <property type="entry name" value="4pyrrol_syn_uPrphyn_synt_sf"/>
</dbReference>
<comment type="function">
    <text evidence="6 9">Catalyzes cyclization of the linear tetrapyrrole, hydroxymethylbilane, to the macrocyclic uroporphyrinogen III.</text>
</comment>
<dbReference type="GO" id="GO:0006780">
    <property type="term" value="P:uroporphyrinogen III biosynthetic process"/>
    <property type="evidence" value="ECO:0007669"/>
    <property type="project" value="UniProtKB-UniRule"/>
</dbReference>
<evidence type="ECO:0000256" key="7">
    <source>
        <dbReference type="ARBA" id="ARBA00040167"/>
    </source>
</evidence>
<evidence type="ECO:0000256" key="1">
    <source>
        <dbReference type="ARBA" id="ARBA00004772"/>
    </source>
</evidence>
<evidence type="ECO:0000256" key="5">
    <source>
        <dbReference type="ARBA" id="ARBA00023244"/>
    </source>
</evidence>
<dbReference type="GO" id="GO:0004852">
    <property type="term" value="F:uroporphyrinogen-III synthase activity"/>
    <property type="evidence" value="ECO:0007669"/>
    <property type="project" value="UniProtKB-UniRule"/>
</dbReference>
<evidence type="ECO:0000256" key="3">
    <source>
        <dbReference type="ARBA" id="ARBA00013109"/>
    </source>
</evidence>
<comment type="catalytic activity">
    <reaction evidence="8 9">
        <text>hydroxymethylbilane = uroporphyrinogen III + H2O</text>
        <dbReference type="Rhea" id="RHEA:18965"/>
        <dbReference type="ChEBI" id="CHEBI:15377"/>
        <dbReference type="ChEBI" id="CHEBI:57308"/>
        <dbReference type="ChEBI" id="CHEBI:57845"/>
        <dbReference type="EC" id="4.2.1.75"/>
    </reaction>
</comment>
<evidence type="ECO:0000313" key="12">
    <source>
        <dbReference type="Proteomes" id="UP000190683"/>
    </source>
</evidence>
<dbReference type="PANTHER" id="PTHR38042">
    <property type="entry name" value="UROPORPHYRINOGEN-III SYNTHASE, CHLOROPLASTIC"/>
    <property type="match status" value="1"/>
</dbReference>
<evidence type="ECO:0000256" key="8">
    <source>
        <dbReference type="ARBA" id="ARBA00048617"/>
    </source>
</evidence>
<dbReference type="EMBL" id="MUYV01000011">
    <property type="protein sequence ID" value="OOS24034.1"/>
    <property type="molecule type" value="Genomic_DNA"/>
</dbReference>
<dbReference type="InterPro" id="IPR039793">
    <property type="entry name" value="UROS/Hem4"/>
</dbReference>
<dbReference type="GO" id="GO:0006782">
    <property type="term" value="P:protoporphyrinogen IX biosynthetic process"/>
    <property type="evidence" value="ECO:0007669"/>
    <property type="project" value="UniProtKB-UniRule"/>
</dbReference>
<evidence type="ECO:0000256" key="6">
    <source>
        <dbReference type="ARBA" id="ARBA00037589"/>
    </source>
</evidence>
<keyword evidence="5 9" id="KW-0627">Porphyrin biosynthesis</keyword>
<evidence type="ECO:0000259" key="10">
    <source>
        <dbReference type="Pfam" id="PF02602"/>
    </source>
</evidence>
<accession>A0A1T0CNY6</accession>
<dbReference type="CDD" id="cd06578">
    <property type="entry name" value="HemD"/>
    <property type="match status" value="1"/>
</dbReference>
<dbReference type="EC" id="4.2.1.75" evidence="3 9"/>
<feature type="domain" description="Tetrapyrrole biosynthesis uroporphyrinogen III synthase" evidence="10">
    <location>
        <begin position="24"/>
        <end position="226"/>
    </location>
</feature>
<protein>
    <recommendedName>
        <fullName evidence="7 9">Uroporphyrinogen-III synthase</fullName>
        <ecNumber evidence="3 9">4.2.1.75</ecNumber>
    </recommendedName>
</protein>
<dbReference type="SUPFAM" id="SSF69618">
    <property type="entry name" value="HemD-like"/>
    <property type="match status" value="1"/>
</dbReference>
<dbReference type="STRING" id="573983.B0681_08760"/>
<organism evidence="11 12">
    <name type="scientific">Moraxella porci DSM 25326</name>
    <dbReference type="NCBI Taxonomy" id="573983"/>
    <lineage>
        <taxon>Bacteria</taxon>
        <taxon>Pseudomonadati</taxon>
        <taxon>Pseudomonadota</taxon>
        <taxon>Gammaproteobacteria</taxon>
        <taxon>Moraxellales</taxon>
        <taxon>Moraxellaceae</taxon>
        <taxon>Moraxella</taxon>
    </lineage>
</organism>
<reference evidence="11 12" key="1">
    <citation type="submission" date="2017-02" db="EMBL/GenBank/DDBJ databases">
        <title>Draft genome sequence of Moraxella porci CCUG 54912T type strain.</title>
        <authorList>
            <person name="Salva-Serra F."/>
            <person name="Engstrom-Jakobsson H."/>
            <person name="Thorell K."/>
            <person name="Jaen-Luchoro D."/>
            <person name="Gonzales-Siles L."/>
            <person name="Karlsson R."/>
            <person name="Yazdan S."/>
            <person name="Boulund F."/>
            <person name="Johnning A."/>
            <person name="Engstrand L."/>
            <person name="Kristiansson E."/>
            <person name="Moore E."/>
        </authorList>
    </citation>
    <scope>NUCLEOTIDE SEQUENCE [LARGE SCALE GENOMIC DNA]</scope>
    <source>
        <strain evidence="11 12">CCUG 54912</strain>
    </source>
</reference>
<dbReference type="Proteomes" id="UP000190683">
    <property type="component" value="Unassembled WGS sequence"/>
</dbReference>
<comment type="caution">
    <text evidence="11">The sequence shown here is derived from an EMBL/GenBank/DDBJ whole genome shotgun (WGS) entry which is preliminary data.</text>
</comment>
<dbReference type="RefSeq" id="WP_078318348.1">
    <property type="nucleotide sequence ID" value="NZ_MUYV01000011.1"/>
</dbReference>
<comment type="similarity">
    <text evidence="2 9">Belongs to the uroporphyrinogen-III synthase family.</text>
</comment>
<gene>
    <name evidence="11" type="ORF">B0681_08760</name>
</gene>
<evidence type="ECO:0000256" key="2">
    <source>
        <dbReference type="ARBA" id="ARBA00008133"/>
    </source>
</evidence>
<comment type="pathway">
    <text evidence="1 9">Porphyrin-containing compound metabolism; protoporphyrin-IX biosynthesis; coproporphyrinogen-III from 5-aminolevulinate: step 3/4.</text>
</comment>
<dbReference type="PANTHER" id="PTHR38042:SF1">
    <property type="entry name" value="UROPORPHYRINOGEN-III SYNTHASE, CHLOROPLASTIC"/>
    <property type="match status" value="1"/>
</dbReference>
<dbReference type="UniPathway" id="UPA00251">
    <property type="reaction ID" value="UER00320"/>
</dbReference>
<keyword evidence="12" id="KW-1185">Reference proteome</keyword>
<dbReference type="AlphaFoldDB" id="A0A1T0CNY6"/>
<proteinExistence type="inferred from homology"/>